<dbReference type="SUPFAM" id="SSF50978">
    <property type="entry name" value="WD40 repeat-like"/>
    <property type="match status" value="1"/>
</dbReference>
<dbReference type="GO" id="GO:0005634">
    <property type="term" value="C:nucleus"/>
    <property type="evidence" value="ECO:0007669"/>
    <property type="project" value="UniProtKB-SubCell"/>
</dbReference>
<organism evidence="7 8">
    <name type="scientific">Calocera cornea HHB12733</name>
    <dbReference type="NCBI Taxonomy" id="1353952"/>
    <lineage>
        <taxon>Eukaryota</taxon>
        <taxon>Fungi</taxon>
        <taxon>Dikarya</taxon>
        <taxon>Basidiomycota</taxon>
        <taxon>Agaricomycotina</taxon>
        <taxon>Dacrymycetes</taxon>
        <taxon>Dacrymycetales</taxon>
        <taxon>Dacrymycetaceae</taxon>
        <taxon>Calocera</taxon>
    </lineage>
</organism>
<protein>
    <submittedName>
        <fullName evidence="7">Uncharacterized protein</fullName>
    </submittedName>
</protein>
<keyword evidence="5" id="KW-0539">Nucleus</keyword>
<dbReference type="InParanoid" id="A0A165HL41"/>
<evidence type="ECO:0000256" key="5">
    <source>
        <dbReference type="ARBA" id="ARBA00023242"/>
    </source>
</evidence>
<dbReference type="InterPro" id="IPR001680">
    <property type="entry name" value="WD40_rpt"/>
</dbReference>
<evidence type="ECO:0000256" key="4">
    <source>
        <dbReference type="ARBA" id="ARBA00022737"/>
    </source>
</evidence>
<dbReference type="Gene3D" id="2.130.10.10">
    <property type="entry name" value="YVTN repeat-like/Quinoprotein amine dehydrogenase"/>
    <property type="match status" value="1"/>
</dbReference>
<dbReference type="Pfam" id="PF00400">
    <property type="entry name" value="WD40"/>
    <property type="match status" value="1"/>
</dbReference>
<dbReference type="InterPro" id="IPR015943">
    <property type="entry name" value="WD40/YVTN_repeat-like_dom_sf"/>
</dbReference>
<evidence type="ECO:0000313" key="8">
    <source>
        <dbReference type="Proteomes" id="UP000076842"/>
    </source>
</evidence>
<dbReference type="PROSITE" id="PS50294">
    <property type="entry name" value="WD_REPEATS_REGION"/>
    <property type="match status" value="1"/>
</dbReference>
<dbReference type="GO" id="GO:0005829">
    <property type="term" value="C:cytosol"/>
    <property type="evidence" value="ECO:0007669"/>
    <property type="project" value="TreeGrafter"/>
</dbReference>
<gene>
    <name evidence="7" type="ORF">CALCODRAFT_418710</name>
</gene>
<dbReference type="PANTHER" id="PTHR16288:SF0">
    <property type="entry name" value="TRNA (GUANINE-N(7)-)-METHYLTRANSFERASE NON-CATALYTIC SUBUNIT WDR4"/>
    <property type="match status" value="1"/>
</dbReference>
<dbReference type="STRING" id="1353952.A0A165HL41"/>
<keyword evidence="3" id="KW-0819">tRNA processing</keyword>
<dbReference type="AlphaFoldDB" id="A0A165HL41"/>
<evidence type="ECO:0000256" key="3">
    <source>
        <dbReference type="ARBA" id="ARBA00022694"/>
    </source>
</evidence>
<dbReference type="PANTHER" id="PTHR16288">
    <property type="entry name" value="WD40 REPEAT PROTEIN 4"/>
    <property type="match status" value="1"/>
</dbReference>
<sequence length="87" mass="9873">GELLLGHVSIITALQLSLDGRHIITGDRDEHIRVSRYPQSFVIEQFLFGHRRYVSALLIPPFSPRTLLSGGGEPHLFIWDWPTAQLL</sequence>
<feature type="non-terminal residue" evidence="7">
    <location>
        <position position="1"/>
    </location>
</feature>
<dbReference type="GO" id="GO:0036265">
    <property type="term" value="P:RNA (guanine-N7)-methylation"/>
    <property type="evidence" value="ECO:0007669"/>
    <property type="project" value="InterPro"/>
</dbReference>
<feature type="non-terminal residue" evidence="7">
    <location>
        <position position="87"/>
    </location>
</feature>
<reference evidence="7 8" key="1">
    <citation type="journal article" date="2016" name="Mol. Biol. Evol.">
        <title>Comparative Genomics of Early-Diverging Mushroom-Forming Fungi Provides Insights into the Origins of Lignocellulose Decay Capabilities.</title>
        <authorList>
            <person name="Nagy L.G."/>
            <person name="Riley R."/>
            <person name="Tritt A."/>
            <person name="Adam C."/>
            <person name="Daum C."/>
            <person name="Floudas D."/>
            <person name="Sun H."/>
            <person name="Yadav J.S."/>
            <person name="Pangilinan J."/>
            <person name="Larsson K.H."/>
            <person name="Matsuura K."/>
            <person name="Barry K."/>
            <person name="Labutti K."/>
            <person name="Kuo R."/>
            <person name="Ohm R.A."/>
            <person name="Bhattacharya S.S."/>
            <person name="Shirouzu T."/>
            <person name="Yoshinaga Y."/>
            <person name="Martin F.M."/>
            <person name="Grigoriev I.V."/>
            <person name="Hibbett D.S."/>
        </authorList>
    </citation>
    <scope>NUCLEOTIDE SEQUENCE [LARGE SCALE GENOMIC DNA]</scope>
    <source>
        <strain evidence="7 8">HHB12733</strain>
    </source>
</reference>
<comment type="subcellular location">
    <subcellularLocation>
        <location evidence="1">Nucleus</location>
    </subcellularLocation>
</comment>
<evidence type="ECO:0000256" key="6">
    <source>
        <dbReference type="PROSITE-ProRule" id="PRU00221"/>
    </source>
</evidence>
<name>A0A165HL41_9BASI</name>
<evidence type="ECO:0000313" key="7">
    <source>
        <dbReference type="EMBL" id="KZT59429.1"/>
    </source>
</evidence>
<keyword evidence="8" id="KW-1185">Reference proteome</keyword>
<dbReference type="EMBL" id="KV423940">
    <property type="protein sequence ID" value="KZT59429.1"/>
    <property type="molecule type" value="Genomic_DNA"/>
</dbReference>
<evidence type="ECO:0000256" key="2">
    <source>
        <dbReference type="ARBA" id="ARBA00022574"/>
    </source>
</evidence>
<evidence type="ECO:0000256" key="1">
    <source>
        <dbReference type="ARBA" id="ARBA00004123"/>
    </source>
</evidence>
<keyword evidence="4" id="KW-0677">Repeat</keyword>
<dbReference type="Proteomes" id="UP000076842">
    <property type="component" value="Unassembled WGS sequence"/>
</dbReference>
<dbReference type="SMART" id="SM00320">
    <property type="entry name" value="WD40"/>
    <property type="match status" value="2"/>
</dbReference>
<dbReference type="InterPro" id="IPR036322">
    <property type="entry name" value="WD40_repeat_dom_sf"/>
</dbReference>
<keyword evidence="2 6" id="KW-0853">WD repeat</keyword>
<accession>A0A165HL41</accession>
<dbReference type="GO" id="GO:0043527">
    <property type="term" value="C:tRNA methyltransferase complex"/>
    <property type="evidence" value="ECO:0007669"/>
    <property type="project" value="TreeGrafter"/>
</dbReference>
<proteinExistence type="predicted"/>
<dbReference type="OrthoDB" id="339900at2759"/>
<dbReference type="InterPro" id="IPR028884">
    <property type="entry name" value="Trm82"/>
</dbReference>
<dbReference type="GO" id="GO:0006400">
    <property type="term" value="P:tRNA modification"/>
    <property type="evidence" value="ECO:0007669"/>
    <property type="project" value="TreeGrafter"/>
</dbReference>